<dbReference type="AlphaFoldDB" id="A0A1G6E8W8"/>
<feature type="signal peptide" evidence="1">
    <location>
        <begin position="1"/>
        <end position="24"/>
    </location>
</feature>
<organism evidence="2 3">
    <name type="scientific">Desulfonatronum thiosulfatophilum</name>
    <dbReference type="NCBI Taxonomy" id="617002"/>
    <lineage>
        <taxon>Bacteria</taxon>
        <taxon>Pseudomonadati</taxon>
        <taxon>Thermodesulfobacteriota</taxon>
        <taxon>Desulfovibrionia</taxon>
        <taxon>Desulfovibrionales</taxon>
        <taxon>Desulfonatronaceae</taxon>
        <taxon>Desulfonatronum</taxon>
    </lineage>
</organism>
<dbReference type="EMBL" id="FMXO01000016">
    <property type="protein sequence ID" value="SDB53770.1"/>
    <property type="molecule type" value="Genomic_DNA"/>
</dbReference>
<keyword evidence="3" id="KW-1185">Reference proteome</keyword>
<dbReference type="Proteomes" id="UP000198771">
    <property type="component" value="Unassembled WGS sequence"/>
</dbReference>
<accession>A0A1G6E8W8</accession>
<evidence type="ECO:0000313" key="2">
    <source>
        <dbReference type="EMBL" id="SDB53770.1"/>
    </source>
</evidence>
<dbReference type="PROSITE" id="PS51257">
    <property type="entry name" value="PROKAR_LIPOPROTEIN"/>
    <property type="match status" value="1"/>
</dbReference>
<evidence type="ECO:0000256" key="1">
    <source>
        <dbReference type="SAM" id="SignalP"/>
    </source>
</evidence>
<evidence type="ECO:0000313" key="3">
    <source>
        <dbReference type="Proteomes" id="UP000198771"/>
    </source>
</evidence>
<dbReference type="STRING" id="617002.SAMN05660653_02674"/>
<feature type="chain" id="PRO_5011562693" evidence="1">
    <location>
        <begin position="25"/>
        <end position="121"/>
    </location>
</feature>
<reference evidence="2 3" key="1">
    <citation type="submission" date="2016-10" db="EMBL/GenBank/DDBJ databases">
        <authorList>
            <person name="de Groot N.N."/>
        </authorList>
    </citation>
    <scope>NUCLEOTIDE SEQUENCE [LARGE SCALE GENOMIC DNA]</scope>
    <source>
        <strain evidence="2 3">ASO4-2</strain>
    </source>
</reference>
<keyword evidence="1" id="KW-0732">Signal</keyword>
<name>A0A1G6E8W8_9BACT</name>
<gene>
    <name evidence="2" type="ORF">SAMN05660653_02674</name>
</gene>
<protein>
    <submittedName>
        <fullName evidence="2">Uncharacterized protein</fullName>
    </submittedName>
</protein>
<proteinExistence type="predicted"/>
<sequence length="121" mass="13235">MRLKMIGCACLVLVACLMSGIAMAETQFGVAVYPEATQHAGTTKFLKEGLGVDGVAYQTKDPASAVIEFYKSQDGIREIFVSDESAMFRKGDEVDVTVQSPWMDMDTGKLMQDCLISIVKR</sequence>